<dbReference type="Gene3D" id="1.20.1600.10">
    <property type="entry name" value="Outer membrane efflux proteins (OEP)"/>
    <property type="match status" value="1"/>
</dbReference>
<keyword evidence="3" id="KW-0812">Transmembrane</keyword>
<evidence type="ECO:0000313" key="9">
    <source>
        <dbReference type="Proteomes" id="UP000321306"/>
    </source>
</evidence>
<evidence type="ECO:0000256" key="3">
    <source>
        <dbReference type="ARBA" id="ARBA00022692"/>
    </source>
</evidence>
<name>A0A511N590_DEIC1</name>
<evidence type="ECO:0000256" key="7">
    <source>
        <dbReference type="SAM" id="SignalP"/>
    </source>
</evidence>
<feature type="coiled-coil region" evidence="6">
    <location>
        <begin position="222"/>
        <end position="260"/>
    </location>
</feature>
<accession>A0A511N590</accession>
<dbReference type="GO" id="GO:0015562">
    <property type="term" value="F:efflux transmembrane transporter activity"/>
    <property type="evidence" value="ECO:0007669"/>
    <property type="project" value="InterPro"/>
</dbReference>
<feature type="coiled-coil region" evidence="6">
    <location>
        <begin position="86"/>
        <end position="161"/>
    </location>
</feature>
<dbReference type="EMBL" id="BJXB01000017">
    <property type="protein sequence ID" value="GEM48010.1"/>
    <property type="molecule type" value="Genomic_DNA"/>
</dbReference>
<dbReference type="GO" id="GO:0009279">
    <property type="term" value="C:cell outer membrane"/>
    <property type="evidence" value="ECO:0007669"/>
    <property type="project" value="UniProtKB-SubCell"/>
</dbReference>
<organism evidence="8 9">
    <name type="scientific">Deinococcus cellulosilyticus (strain DSM 18568 / NBRC 106333 / KACC 11606 / 5516J-15)</name>
    <dbReference type="NCBI Taxonomy" id="1223518"/>
    <lineage>
        <taxon>Bacteria</taxon>
        <taxon>Thermotogati</taxon>
        <taxon>Deinococcota</taxon>
        <taxon>Deinococci</taxon>
        <taxon>Deinococcales</taxon>
        <taxon>Deinococcaceae</taxon>
        <taxon>Deinococcus</taxon>
    </lineage>
</organism>
<protein>
    <recommendedName>
        <fullName evidence="10">Outer membrane efflux protein</fullName>
    </recommendedName>
</protein>
<gene>
    <name evidence="8" type="ORF">DC3_36450</name>
</gene>
<dbReference type="SUPFAM" id="SSF56954">
    <property type="entry name" value="Outer membrane efflux proteins (OEP)"/>
    <property type="match status" value="1"/>
</dbReference>
<keyword evidence="5" id="KW-0998">Cell outer membrane</keyword>
<feature type="chain" id="PRO_5022154315" description="Outer membrane efflux protein" evidence="7">
    <location>
        <begin position="20"/>
        <end position="333"/>
    </location>
</feature>
<dbReference type="PANTHER" id="PTHR30026">
    <property type="entry name" value="OUTER MEMBRANE PROTEIN TOLC"/>
    <property type="match status" value="1"/>
</dbReference>
<keyword evidence="4" id="KW-0472">Membrane</keyword>
<evidence type="ECO:0000256" key="1">
    <source>
        <dbReference type="ARBA" id="ARBA00004442"/>
    </source>
</evidence>
<evidence type="ECO:0000256" key="5">
    <source>
        <dbReference type="ARBA" id="ARBA00023237"/>
    </source>
</evidence>
<comment type="caution">
    <text evidence="8">The sequence shown here is derived from an EMBL/GenBank/DDBJ whole genome shotgun (WGS) entry which is preliminary data.</text>
</comment>
<keyword evidence="7" id="KW-0732">Signal</keyword>
<proteinExistence type="predicted"/>
<evidence type="ECO:0000256" key="6">
    <source>
        <dbReference type="SAM" id="Coils"/>
    </source>
</evidence>
<reference evidence="8 9" key="1">
    <citation type="submission" date="2019-07" db="EMBL/GenBank/DDBJ databases">
        <title>Whole genome shotgun sequence of Deinococcus cellulosilyticus NBRC 106333.</title>
        <authorList>
            <person name="Hosoyama A."/>
            <person name="Uohara A."/>
            <person name="Ohji S."/>
            <person name="Ichikawa N."/>
        </authorList>
    </citation>
    <scope>NUCLEOTIDE SEQUENCE [LARGE SCALE GENOMIC DNA]</scope>
    <source>
        <strain evidence="8 9">NBRC 106333</strain>
    </source>
</reference>
<dbReference type="PANTHER" id="PTHR30026:SF20">
    <property type="entry name" value="OUTER MEMBRANE PROTEIN TOLC"/>
    <property type="match status" value="1"/>
</dbReference>
<dbReference type="InterPro" id="IPR051906">
    <property type="entry name" value="TolC-like"/>
</dbReference>
<evidence type="ECO:0000256" key="4">
    <source>
        <dbReference type="ARBA" id="ARBA00023136"/>
    </source>
</evidence>
<evidence type="ECO:0008006" key="10">
    <source>
        <dbReference type="Google" id="ProtNLM"/>
    </source>
</evidence>
<evidence type="ECO:0000256" key="2">
    <source>
        <dbReference type="ARBA" id="ARBA00022452"/>
    </source>
</evidence>
<dbReference type="GO" id="GO:1990281">
    <property type="term" value="C:efflux pump complex"/>
    <property type="evidence" value="ECO:0007669"/>
    <property type="project" value="TreeGrafter"/>
</dbReference>
<evidence type="ECO:0000313" key="8">
    <source>
        <dbReference type="EMBL" id="GEM48010.1"/>
    </source>
</evidence>
<sequence>MVSAKWQMIALFMASSAFAVNPAPLASTALQKSATYQVALTEMQEATRGLSRTQSDPVALKPDLLSAQQRVSQAQAALISQMLQVRQQLLADLQNLDSLQGQLEAQQISLDIAQLNAQAARARLKAGAATQHDLNKAENDLDSAEKDVQSTKKQIQEATDRFKKRYGKTPDLSGDEKVTWKAEQLQTALKQHPRILKDSAALENADLQYQIKSSDLSPAIEAEQAKVALDNARKTYEDTLKEVQEGLEDALSQHQVAQNAVAAKEKALQLSKTNLTTQNARFQKGLISKLQVLQAQLEVSQAEGALGQARNSALKAAYSVLQAANWAPWEDAK</sequence>
<comment type="subcellular location">
    <subcellularLocation>
        <location evidence="1">Cell outer membrane</location>
    </subcellularLocation>
</comment>
<keyword evidence="6" id="KW-0175">Coiled coil</keyword>
<feature type="signal peptide" evidence="7">
    <location>
        <begin position="1"/>
        <end position="19"/>
    </location>
</feature>
<keyword evidence="2" id="KW-1134">Transmembrane beta strand</keyword>
<dbReference type="Proteomes" id="UP000321306">
    <property type="component" value="Unassembled WGS sequence"/>
</dbReference>
<dbReference type="GO" id="GO:0015288">
    <property type="term" value="F:porin activity"/>
    <property type="evidence" value="ECO:0007669"/>
    <property type="project" value="TreeGrafter"/>
</dbReference>
<keyword evidence="9" id="KW-1185">Reference proteome</keyword>
<dbReference type="AlphaFoldDB" id="A0A511N590"/>